<evidence type="ECO:0000256" key="5">
    <source>
        <dbReference type="ARBA" id="ARBA00023277"/>
    </source>
</evidence>
<dbReference type="STRING" id="1434104.MCMEM_1004"/>
<evidence type="ECO:0000313" key="7">
    <source>
        <dbReference type="Proteomes" id="UP000033048"/>
    </source>
</evidence>
<dbReference type="CDD" id="cd07505">
    <property type="entry name" value="HAD_BPGM-like"/>
    <property type="match status" value="1"/>
</dbReference>
<dbReference type="SFLD" id="SFLDG01129">
    <property type="entry name" value="C1.5:_HAD__Beta-PGM__Phosphata"/>
    <property type="match status" value="1"/>
</dbReference>
<keyword evidence="7" id="KW-1185">Reference proteome</keyword>
<accession>A0A0E3SRY4</accession>
<dbReference type="HOGENOM" id="CLU_045011_13_3_2"/>
<dbReference type="InterPro" id="IPR051600">
    <property type="entry name" value="Beta-PGM-like"/>
</dbReference>
<dbReference type="Gene3D" id="1.10.150.240">
    <property type="entry name" value="Putative phosphatase, domain 2"/>
    <property type="match status" value="1"/>
</dbReference>
<dbReference type="SFLD" id="SFLDS00003">
    <property type="entry name" value="Haloacid_Dehalogenase"/>
    <property type="match status" value="1"/>
</dbReference>
<dbReference type="EC" id="5.4.2.6" evidence="6"/>
<dbReference type="Proteomes" id="UP000033048">
    <property type="component" value="Chromosome"/>
</dbReference>
<evidence type="ECO:0000256" key="4">
    <source>
        <dbReference type="ARBA" id="ARBA00022842"/>
    </source>
</evidence>
<gene>
    <name evidence="6" type="ORF">MCMEM_1004</name>
</gene>
<sequence length="228" mass="25730">MFISYQPELKSMFNSLIFDADGVLMDSMPCHADAWVRTFSEVGINIVRQDIYDIEGSNHVGVINLIFERDGRKADPEMIEKLRVRKRELFLKKRNISPFEGMYDLLKELKEQFHLAVVSGSDRPIVDSMLNEFYPDIFEVIISGADVTNGKPDPEPYLKAIEILGVKKENCLVIENAPLGVASAKNADLCCVAVSTYVDSEKLSRADRIFPEHAPLMSFLKGLEPLDE</sequence>
<reference evidence="6 7" key="1">
    <citation type="submission" date="2014-07" db="EMBL/GenBank/DDBJ databases">
        <title>Methanogenic archaea and the global carbon cycle.</title>
        <authorList>
            <person name="Henriksen J.R."/>
            <person name="Luke J."/>
            <person name="Reinhart S."/>
            <person name="Benedict M.N."/>
            <person name="Youngblut N.D."/>
            <person name="Metcalf M.E."/>
            <person name="Whitaker R.J."/>
            <person name="Metcalf W.W."/>
        </authorList>
    </citation>
    <scope>NUCLEOTIDE SEQUENCE [LARGE SCALE GENOMIC DNA]</scope>
    <source>
        <strain evidence="6 7">MM1</strain>
    </source>
</reference>
<evidence type="ECO:0000313" key="6">
    <source>
        <dbReference type="EMBL" id="AKB85057.1"/>
    </source>
</evidence>
<comment type="cofactor">
    <cofactor evidence="1">
        <name>Mg(2+)</name>
        <dbReference type="ChEBI" id="CHEBI:18420"/>
    </cofactor>
</comment>
<dbReference type="EMBL" id="CP009518">
    <property type="protein sequence ID" value="AKB85057.1"/>
    <property type="molecule type" value="Genomic_DNA"/>
</dbReference>
<dbReference type="PANTHER" id="PTHR46193">
    <property type="entry name" value="6-PHOSPHOGLUCONATE PHOSPHATASE"/>
    <property type="match status" value="1"/>
</dbReference>
<dbReference type="InterPro" id="IPR023198">
    <property type="entry name" value="PGP-like_dom2"/>
</dbReference>
<dbReference type="SFLD" id="SFLDG01135">
    <property type="entry name" value="C1.5.6:_HAD__Beta-PGM__Phospha"/>
    <property type="match status" value="1"/>
</dbReference>
<keyword evidence="6" id="KW-0413">Isomerase</keyword>
<comment type="similarity">
    <text evidence="2">Belongs to the HAD-like hydrolase superfamily.</text>
</comment>
<dbReference type="NCBIfam" id="TIGR01509">
    <property type="entry name" value="HAD-SF-IA-v3"/>
    <property type="match status" value="1"/>
</dbReference>
<dbReference type="InterPro" id="IPR023214">
    <property type="entry name" value="HAD_sf"/>
</dbReference>
<dbReference type="Pfam" id="PF13419">
    <property type="entry name" value="HAD_2"/>
    <property type="match status" value="1"/>
</dbReference>
<keyword evidence="4" id="KW-0460">Magnesium</keyword>
<dbReference type="Gene3D" id="3.40.50.1000">
    <property type="entry name" value="HAD superfamily/HAD-like"/>
    <property type="match status" value="1"/>
</dbReference>
<keyword evidence="5" id="KW-0119">Carbohydrate metabolism</keyword>
<dbReference type="AlphaFoldDB" id="A0A0E3SRY4"/>
<dbReference type="GO" id="GO:0046872">
    <property type="term" value="F:metal ion binding"/>
    <property type="evidence" value="ECO:0007669"/>
    <property type="project" value="UniProtKB-KW"/>
</dbReference>
<dbReference type="InterPro" id="IPR036412">
    <property type="entry name" value="HAD-like_sf"/>
</dbReference>
<dbReference type="SUPFAM" id="SSF56784">
    <property type="entry name" value="HAD-like"/>
    <property type="match status" value="1"/>
</dbReference>
<organism evidence="6 7">
    <name type="scientific">Methanococcoides methylutens MM1</name>
    <dbReference type="NCBI Taxonomy" id="1434104"/>
    <lineage>
        <taxon>Archaea</taxon>
        <taxon>Methanobacteriati</taxon>
        <taxon>Methanobacteriota</taxon>
        <taxon>Stenosarchaea group</taxon>
        <taxon>Methanomicrobia</taxon>
        <taxon>Methanosarcinales</taxon>
        <taxon>Methanosarcinaceae</taxon>
        <taxon>Methanococcoides</taxon>
    </lineage>
</organism>
<evidence type="ECO:0000256" key="1">
    <source>
        <dbReference type="ARBA" id="ARBA00001946"/>
    </source>
</evidence>
<dbReference type="GO" id="GO:0008801">
    <property type="term" value="F:beta-phosphoglucomutase activity"/>
    <property type="evidence" value="ECO:0007669"/>
    <property type="project" value="UniProtKB-EC"/>
</dbReference>
<keyword evidence="3" id="KW-0479">Metal-binding</keyword>
<dbReference type="KEGG" id="mmet:MCMEM_1004"/>
<evidence type="ECO:0000256" key="3">
    <source>
        <dbReference type="ARBA" id="ARBA00022723"/>
    </source>
</evidence>
<evidence type="ECO:0000256" key="2">
    <source>
        <dbReference type="ARBA" id="ARBA00007958"/>
    </source>
</evidence>
<name>A0A0E3SRY4_METMT</name>
<protein>
    <submittedName>
        <fullName evidence="6">Beta-phosphoglucomutase</fullName>
        <ecNumber evidence="6">5.4.2.6</ecNumber>
    </submittedName>
</protein>
<dbReference type="InterPro" id="IPR006439">
    <property type="entry name" value="HAD-SF_hydro_IA"/>
</dbReference>
<dbReference type="InterPro" id="IPR041492">
    <property type="entry name" value="HAD_2"/>
</dbReference>
<proteinExistence type="inferred from homology"/>
<dbReference type="PANTHER" id="PTHR46193:SF18">
    <property type="entry name" value="HEXITOL PHOSPHATASE B"/>
    <property type="match status" value="1"/>
</dbReference>